<dbReference type="SUPFAM" id="SSF53335">
    <property type="entry name" value="S-adenosyl-L-methionine-dependent methyltransferases"/>
    <property type="match status" value="1"/>
</dbReference>
<dbReference type="EMBL" id="JAQMWT010000400">
    <property type="protein sequence ID" value="KAJ8601823.1"/>
    <property type="molecule type" value="Genomic_DNA"/>
</dbReference>
<accession>A0AAD7UDN3</accession>
<evidence type="ECO:0000259" key="1">
    <source>
        <dbReference type="Pfam" id="PF08123"/>
    </source>
</evidence>
<protein>
    <recommendedName>
        <fullName evidence="1">DOT1 domain-containing protein</fullName>
    </recommendedName>
</protein>
<dbReference type="Gene3D" id="3.40.50.150">
    <property type="entry name" value="Vaccinia Virus protein VP39"/>
    <property type="match status" value="1"/>
</dbReference>
<proteinExistence type="predicted"/>
<feature type="domain" description="DOT1" evidence="1">
    <location>
        <begin position="86"/>
        <end position="137"/>
    </location>
</feature>
<dbReference type="GO" id="GO:0031151">
    <property type="term" value="F:histone H3K79 methyltransferase activity"/>
    <property type="evidence" value="ECO:0007669"/>
    <property type="project" value="InterPro"/>
</dbReference>
<evidence type="ECO:0000313" key="3">
    <source>
        <dbReference type="Proteomes" id="UP001230188"/>
    </source>
</evidence>
<evidence type="ECO:0000313" key="2">
    <source>
        <dbReference type="EMBL" id="KAJ8601823.1"/>
    </source>
</evidence>
<dbReference type="InterPro" id="IPR025789">
    <property type="entry name" value="DOT1_dom"/>
</dbReference>
<name>A0AAD7UDN3_9STRA</name>
<gene>
    <name evidence="2" type="ORF">CTAYLR_009054</name>
</gene>
<sequence>MVPRPLVNSIQGSKEARRAIAKGSVPVEWLEIEPGDREAAAQVAPVVSLEQDPSHGDPGFASHNAARREEFEELYAAGRLDPAAKELSPLLAAVLLRGVGLRPDDTFVDLGSSRGGLVFSAASRCRHAAGLELSRRMHAAALRAVPGFLASFPDASVLFDRGDVRDFDVSPFDIVFCAIRGALSRPRVLKPVLDTLKNASGRRRRLLCAGFGLDGLQVNKVYCIRKDSCFDNVDCAEPLYGDDNGPRVILEYVFRRD</sequence>
<dbReference type="AlphaFoldDB" id="A0AAD7UDN3"/>
<dbReference type="Proteomes" id="UP001230188">
    <property type="component" value="Unassembled WGS sequence"/>
</dbReference>
<organism evidence="2 3">
    <name type="scientific">Chrysophaeum taylorii</name>
    <dbReference type="NCBI Taxonomy" id="2483200"/>
    <lineage>
        <taxon>Eukaryota</taxon>
        <taxon>Sar</taxon>
        <taxon>Stramenopiles</taxon>
        <taxon>Ochrophyta</taxon>
        <taxon>Pelagophyceae</taxon>
        <taxon>Pelagomonadales</taxon>
        <taxon>Pelagomonadaceae</taxon>
        <taxon>Chrysophaeum</taxon>
    </lineage>
</organism>
<reference evidence="2" key="1">
    <citation type="submission" date="2023-01" db="EMBL/GenBank/DDBJ databases">
        <title>Metagenome sequencing of chrysophaentin producing Chrysophaeum taylorii.</title>
        <authorList>
            <person name="Davison J."/>
            <person name="Bewley C."/>
        </authorList>
    </citation>
    <scope>NUCLEOTIDE SEQUENCE</scope>
    <source>
        <strain evidence="2">NIES-1699</strain>
    </source>
</reference>
<comment type="caution">
    <text evidence="2">The sequence shown here is derived from an EMBL/GenBank/DDBJ whole genome shotgun (WGS) entry which is preliminary data.</text>
</comment>
<keyword evidence="3" id="KW-1185">Reference proteome</keyword>
<dbReference type="InterPro" id="IPR029063">
    <property type="entry name" value="SAM-dependent_MTases_sf"/>
</dbReference>
<dbReference type="Pfam" id="PF08123">
    <property type="entry name" value="DOT1"/>
    <property type="match status" value="1"/>
</dbReference>